<dbReference type="PROSITE" id="PS50219">
    <property type="entry name" value="CNH"/>
    <property type="match status" value="1"/>
</dbReference>
<keyword evidence="3" id="KW-0963">Cytoplasm</keyword>
<comment type="subcellular location">
    <subcellularLocation>
        <location evidence="1">Cytoplasm</location>
    </subcellularLocation>
</comment>
<dbReference type="GeneID" id="63736159"/>
<evidence type="ECO:0000256" key="5">
    <source>
        <dbReference type="SAM" id="MobiDB-lite"/>
    </source>
</evidence>
<evidence type="ECO:0000256" key="1">
    <source>
        <dbReference type="ARBA" id="ARBA00004496"/>
    </source>
</evidence>
<proteinExistence type="predicted"/>
<dbReference type="InterPro" id="IPR001180">
    <property type="entry name" value="CNH_dom"/>
</dbReference>
<dbReference type="STRING" id="1081103.A0A0B2X6L0"/>
<dbReference type="HOGENOM" id="CLU_008225_0_0_1"/>
<gene>
    <name evidence="7" type="ORF">MAM_01704</name>
</gene>
<dbReference type="Proteomes" id="UP000030816">
    <property type="component" value="Unassembled WGS sequence"/>
</dbReference>
<dbReference type="AlphaFoldDB" id="A0A0B2X6L0"/>
<protein>
    <submittedName>
        <fullName evidence="7">Vacuolar sorting protein 39/Transforming growth factor beta receptor-associated domain 2</fullName>
    </submittedName>
</protein>
<dbReference type="OrthoDB" id="5325112at2759"/>
<dbReference type="RefSeq" id="XP_040681991.1">
    <property type="nucleotide sequence ID" value="XM_040820503.1"/>
</dbReference>
<evidence type="ECO:0000313" key="8">
    <source>
        <dbReference type="Proteomes" id="UP000030816"/>
    </source>
</evidence>
<feature type="domain" description="CNH" evidence="6">
    <location>
        <begin position="41"/>
        <end position="443"/>
    </location>
</feature>
<comment type="caution">
    <text evidence="7">The sequence shown here is derived from an EMBL/GenBank/DDBJ whole genome shotgun (WGS) entry which is preliminary data.</text>
</comment>
<evidence type="ECO:0000256" key="4">
    <source>
        <dbReference type="ARBA" id="ARBA00022927"/>
    </source>
</evidence>
<name>A0A0B2X6L0_METAS</name>
<accession>A0A0B2X6L0</accession>
<dbReference type="PANTHER" id="PTHR12894:SF27">
    <property type="entry name" value="TRANSFORMING GROWTH FACTOR-BETA RECEPTOR-ASSOCIATED PROTEIN 1"/>
    <property type="match status" value="1"/>
</dbReference>
<dbReference type="InterPro" id="IPR032914">
    <property type="entry name" value="Vam6/VPS39/TRAP1"/>
</dbReference>
<keyword evidence="8" id="KW-1185">Reference proteome</keyword>
<keyword evidence="2" id="KW-0813">Transport</keyword>
<organism evidence="7 8">
    <name type="scientific">Metarhizium album (strain ARSEF 1941)</name>
    <dbReference type="NCBI Taxonomy" id="1081103"/>
    <lineage>
        <taxon>Eukaryota</taxon>
        <taxon>Fungi</taxon>
        <taxon>Dikarya</taxon>
        <taxon>Ascomycota</taxon>
        <taxon>Pezizomycotina</taxon>
        <taxon>Sordariomycetes</taxon>
        <taxon>Hypocreomycetidae</taxon>
        <taxon>Hypocreales</taxon>
        <taxon>Clavicipitaceae</taxon>
        <taxon>Metarhizium</taxon>
    </lineage>
</organism>
<dbReference type="GO" id="GO:0006914">
    <property type="term" value="P:autophagy"/>
    <property type="evidence" value="ECO:0007669"/>
    <property type="project" value="TreeGrafter"/>
</dbReference>
<dbReference type="GO" id="GO:0016020">
    <property type="term" value="C:membrane"/>
    <property type="evidence" value="ECO:0007669"/>
    <property type="project" value="TreeGrafter"/>
</dbReference>
<dbReference type="EMBL" id="AZHE01000002">
    <property type="protein sequence ID" value="KHO00926.1"/>
    <property type="molecule type" value="Genomic_DNA"/>
</dbReference>
<keyword evidence="4" id="KW-0653">Protein transport</keyword>
<evidence type="ECO:0000256" key="3">
    <source>
        <dbReference type="ARBA" id="ARBA00022490"/>
    </source>
</evidence>
<dbReference type="PANTHER" id="PTHR12894">
    <property type="entry name" value="CNH DOMAIN CONTAINING"/>
    <property type="match status" value="1"/>
</dbReference>
<reference evidence="7 8" key="1">
    <citation type="journal article" date="2014" name="Proc. Natl. Acad. Sci. U.S.A.">
        <title>Trajectory and genomic determinants of fungal-pathogen speciation and host adaptation.</title>
        <authorList>
            <person name="Hu X."/>
            <person name="Xiao G."/>
            <person name="Zheng P."/>
            <person name="Shang Y."/>
            <person name="Su Y."/>
            <person name="Zhang X."/>
            <person name="Liu X."/>
            <person name="Zhan S."/>
            <person name="St Leger R.J."/>
            <person name="Wang C."/>
        </authorList>
    </citation>
    <scope>NUCLEOTIDE SEQUENCE [LARGE SCALE GENOMIC DNA]</scope>
    <source>
        <strain evidence="7 8">ARSEF 1941</strain>
    </source>
</reference>
<dbReference type="GO" id="GO:0034058">
    <property type="term" value="P:endosomal vesicle fusion"/>
    <property type="evidence" value="ECO:0007669"/>
    <property type="project" value="TreeGrafter"/>
</dbReference>
<evidence type="ECO:0000256" key="2">
    <source>
        <dbReference type="ARBA" id="ARBA00022448"/>
    </source>
</evidence>
<keyword evidence="7" id="KW-0675">Receptor</keyword>
<dbReference type="GO" id="GO:0015031">
    <property type="term" value="P:protein transport"/>
    <property type="evidence" value="ECO:0007669"/>
    <property type="project" value="UniProtKB-KW"/>
</dbReference>
<dbReference type="GO" id="GO:0005737">
    <property type="term" value="C:cytoplasm"/>
    <property type="evidence" value="ECO:0007669"/>
    <property type="project" value="UniProtKB-SubCell"/>
</dbReference>
<evidence type="ECO:0000313" key="7">
    <source>
        <dbReference type="EMBL" id="KHO00926.1"/>
    </source>
</evidence>
<feature type="region of interest" description="Disordered" evidence="5">
    <location>
        <begin position="247"/>
        <end position="333"/>
    </location>
</feature>
<evidence type="ECO:0000259" key="6">
    <source>
        <dbReference type="PROSITE" id="PS50219"/>
    </source>
</evidence>
<sequence>MASPTGLTASSGLKAAVEDGPYILRPLLEEVPLASDGSDSNVKINCVEFHDGNLYIGTSASEVLHFVQIPPDSNDVTGQPVYIQASRLSPVYVESPTSRSAGQGVQEILLLPRIGKACILCNSTAAFYSLPELSPVSGISVVKNCNWIGGVDLNDAMATNGVVGATGDDATILLSLKSKIQVVRLADKVLEAPKVTFAGSVLSVRRDSIACVADSRSYALLDIHRQLTIPLMSISTLDETPVEDVGRVQPNRDAAADTPTRPGPSHSSTHSGNAPHHKRNVSQNDKSSSPQPPSSPVSSKSPEPRSESKSPSPATDKPLPLPPSDDTPVDKNVEPTKHQTSIALKPHISSPNPEEFLLVIGTKLSEPGVGMFVSLDGEPTRATLQFEKYPEQVVVDGSNFDMASSRTSSRTGFGDEEDCHVLASTSKESENGLSYGIEIQHINAGQEANPKKHWLEARGFSKEHPYGLRTLFGRGQFRLIEIVDKLSQRRFSPFPRPLEASASLRRSDSRTALSIERLSKEKELFERDDSQDDDSLPEGWETTRNTEEEHFVRRLADVGTRLAVWNGDCIWWAVRSPLIIQLDALLDEACPEGHMADMNKDAVYAVLKVIRGRDARTELEYMTLDYLRQKAGLLLLINILSSQREEVSEGELGDLEKVLVDSKLDPRVVLSLIPGIRNDIIEGKQGIWIYAGVKKIAESYIGSVRFETPGKKALQNIELRIMHFSRRFLSAWRKRKGFGSVPDEGEVFRTVDAALLISLLELDQRSPRRTRRGGAVRSELNDVVDKGVDCFDRAVDILESYHRLFVLSRLYQSRKMAGDVLATWKRIIEGEQDSAPEFHDGEQRVRDYLKKISNQALVQEYGIWLAKRNPRLGVQVFADDEGKAPRFEPTRAADILRAEAPDAVRYYLEHLVFAKGLTTYVDELLNHYLDVVLEHLRSSAASRERVMATYDAYRALQGPKPTYHHFLTESTPPDGEIWKSRLRLLQLLGGAHDYDTGAIAERIGSLPADLLVPETIILAGRQRRHDEALRLLVHRLGDYDTAVSYCLGGGCSVYGHQDPGRGGGSTPDTELQRRLFQVVLHEFLRIADVSDRIEQTGALLERFGGWFEVEEVLGLVPDAWSVDVVAGFLTGAMRRLVRERNETVVTRALSAAENLRVNHDLVAGIEKKGPSIEAQD</sequence>